<reference evidence="8 9" key="1">
    <citation type="submission" date="2018-06" db="EMBL/GenBank/DDBJ databases">
        <title>Genomic Encyclopedia of Archaeal and Bacterial Type Strains, Phase II (KMG-II): from individual species to whole genera.</title>
        <authorList>
            <person name="Goeker M."/>
        </authorList>
    </citation>
    <scope>NUCLEOTIDE SEQUENCE [LARGE SCALE GENOMIC DNA]</scope>
    <source>
        <strain evidence="8 9">DSM 23241</strain>
    </source>
</reference>
<dbReference type="Proteomes" id="UP000249720">
    <property type="component" value="Unassembled WGS sequence"/>
</dbReference>
<dbReference type="InterPro" id="IPR051791">
    <property type="entry name" value="Pra-immunoreactive"/>
</dbReference>
<dbReference type="GO" id="GO:0005886">
    <property type="term" value="C:plasma membrane"/>
    <property type="evidence" value="ECO:0007669"/>
    <property type="project" value="UniProtKB-SubCell"/>
</dbReference>
<evidence type="ECO:0000313" key="8">
    <source>
        <dbReference type="EMBL" id="PZX63561.1"/>
    </source>
</evidence>
<dbReference type="PANTHER" id="PTHR36115">
    <property type="entry name" value="PROLINE-RICH ANTIGEN HOMOLOG-RELATED"/>
    <property type="match status" value="1"/>
</dbReference>
<name>A0A2W7RSX4_9BACT</name>
<evidence type="ECO:0000313" key="9">
    <source>
        <dbReference type="Proteomes" id="UP000249720"/>
    </source>
</evidence>
<keyword evidence="3 6" id="KW-0812">Transmembrane</keyword>
<dbReference type="EMBL" id="QKZV01000003">
    <property type="protein sequence ID" value="PZX63561.1"/>
    <property type="molecule type" value="Genomic_DNA"/>
</dbReference>
<evidence type="ECO:0000256" key="1">
    <source>
        <dbReference type="ARBA" id="ARBA00004651"/>
    </source>
</evidence>
<evidence type="ECO:0000259" key="7">
    <source>
        <dbReference type="Pfam" id="PF06271"/>
    </source>
</evidence>
<feature type="transmembrane region" description="Helical" evidence="6">
    <location>
        <begin position="86"/>
        <end position="109"/>
    </location>
</feature>
<keyword evidence="5 6" id="KW-0472">Membrane</keyword>
<keyword evidence="2" id="KW-1003">Cell membrane</keyword>
<evidence type="ECO:0000256" key="6">
    <source>
        <dbReference type="SAM" id="Phobius"/>
    </source>
</evidence>
<dbReference type="RefSeq" id="WP_111294281.1">
    <property type="nucleotide sequence ID" value="NZ_QKZV01000003.1"/>
</dbReference>
<feature type="transmembrane region" description="Helical" evidence="6">
    <location>
        <begin position="48"/>
        <end position="65"/>
    </location>
</feature>
<keyword evidence="9" id="KW-1185">Reference proteome</keyword>
<dbReference type="PANTHER" id="PTHR36115:SF4">
    <property type="entry name" value="MEMBRANE PROTEIN"/>
    <property type="match status" value="1"/>
</dbReference>
<dbReference type="Pfam" id="PF06271">
    <property type="entry name" value="RDD"/>
    <property type="match status" value="1"/>
</dbReference>
<evidence type="ECO:0000256" key="4">
    <source>
        <dbReference type="ARBA" id="ARBA00022989"/>
    </source>
</evidence>
<dbReference type="InterPro" id="IPR010432">
    <property type="entry name" value="RDD"/>
</dbReference>
<protein>
    <submittedName>
        <fullName evidence="8">RDD family protein</fullName>
    </submittedName>
</protein>
<gene>
    <name evidence="8" type="ORF">LX80_01211</name>
</gene>
<proteinExistence type="predicted"/>
<evidence type="ECO:0000256" key="5">
    <source>
        <dbReference type="ARBA" id="ARBA00023136"/>
    </source>
</evidence>
<dbReference type="OrthoDB" id="762068at2"/>
<evidence type="ECO:0000256" key="3">
    <source>
        <dbReference type="ARBA" id="ARBA00022692"/>
    </source>
</evidence>
<feature type="transmembrane region" description="Helical" evidence="6">
    <location>
        <begin position="10"/>
        <end position="28"/>
    </location>
</feature>
<evidence type="ECO:0000256" key="2">
    <source>
        <dbReference type="ARBA" id="ARBA00022475"/>
    </source>
</evidence>
<dbReference type="AlphaFoldDB" id="A0A2W7RSX4"/>
<comment type="caution">
    <text evidence="8">The sequence shown here is derived from an EMBL/GenBank/DDBJ whole genome shotgun (WGS) entry which is preliminary data.</text>
</comment>
<sequence>MRIVGFGTRVLNFLIDTAIIFIIAYILKKVWDWYVIFYQYTPYNFGEIFAPVLVIYYFLFELIFTRTPGKWLTGSKVKNKTGGRPVFWQFIVRSIIRLTIIDAFFIPFLEMPLHDYLSKTRVVEA</sequence>
<comment type="subcellular location">
    <subcellularLocation>
        <location evidence="1">Cell membrane</location>
        <topology evidence="1">Multi-pass membrane protein</topology>
    </subcellularLocation>
</comment>
<accession>A0A2W7RSX4</accession>
<keyword evidence="4 6" id="KW-1133">Transmembrane helix</keyword>
<feature type="domain" description="RDD" evidence="7">
    <location>
        <begin position="5"/>
        <end position="108"/>
    </location>
</feature>
<organism evidence="8 9">
    <name type="scientific">Hydrotalea sandarakina</name>
    <dbReference type="NCBI Taxonomy" id="1004304"/>
    <lineage>
        <taxon>Bacteria</taxon>
        <taxon>Pseudomonadati</taxon>
        <taxon>Bacteroidota</taxon>
        <taxon>Chitinophagia</taxon>
        <taxon>Chitinophagales</taxon>
        <taxon>Chitinophagaceae</taxon>
        <taxon>Hydrotalea</taxon>
    </lineage>
</organism>